<dbReference type="WBParaSite" id="ASIM_0000688301-mRNA-1">
    <property type="protein sequence ID" value="ASIM_0000688301-mRNA-1"/>
    <property type="gene ID" value="ASIM_0000688301"/>
</dbReference>
<name>A0A0M3JGX4_ANISI</name>
<reference evidence="3" key="1">
    <citation type="submission" date="2017-02" db="UniProtKB">
        <authorList>
            <consortium name="WormBaseParasite"/>
        </authorList>
    </citation>
    <scope>IDENTIFICATION</scope>
</reference>
<evidence type="ECO:0000313" key="1">
    <source>
        <dbReference type="EMBL" id="VDK27468.1"/>
    </source>
</evidence>
<evidence type="ECO:0000313" key="2">
    <source>
        <dbReference type="Proteomes" id="UP000267096"/>
    </source>
</evidence>
<dbReference type="Proteomes" id="UP000267096">
    <property type="component" value="Unassembled WGS sequence"/>
</dbReference>
<organism evidence="3">
    <name type="scientific">Anisakis simplex</name>
    <name type="common">Herring worm</name>
    <dbReference type="NCBI Taxonomy" id="6269"/>
    <lineage>
        <taxon>Eukaryota</taxon>
        <taxon>Metazoa</taxon>
        <taxon>Ecdysozoa</taxon>
        <taxon>Nematoda</taxon>
        <taxon>Chromadorea</taxon>
        <taxon>Rhabditida</taxon>
        <taxon>Spirurina</taxon>
        <taxon>Ascaridomorpha</taxon>
        <taxon>Ascaridoidea</taxon>
        <taxon>Anisakidae</taxon>
        <taxon>Anisakis</taxon>
        <taxon>Anisakis simplex complex</taxon>
    </lineage>
</organism>
<accession>A0A0M3JGX4</accession>
<evidence type="ECO:0000313" key="3">
    <source>
        <dbReference type="WBParaSite" id="ASIM_0000688301-mRNA-1"/>
    </source>
</evidence>
<reference evidence="1 2" key="2">
    <citation type="submission" date="2018-11" db="EMBL/GenBank/DDBJ databases">
        <authorList>
            <consortium name="Pathogen Informatics"/>
        </authorList>
    </citation>
    <scope>NUCLEOTIDE SEQUENCE [LARGE SCALE GENOMIC DNA]</scope>
</reference>
<dbReference type="AlphaFoldDB" id="A0A0M3JGX4"/>
<proteinExistence type="predicted"/>
<keyword evidence="2" id="KW-1185">Reference proteome</keyword>
<dbReference type="EMBL" id="UYRR01014789">
    <property type="protein sequence ID" value="VDK27468.1"/>
    <property type="molecule type" value="Genomic_DNA"/>
</dbReference>
<sequence>MEKKSHGEGKNAYFNMKTARIVKEVGVQAEVDAERDHKGTFEGDEYDASDVTEIDTVHKLSHWFSRNIM</sequence>
<protein>
    <submittedName>
        <fullName evidence="3">Nucleotide-binding alpha-beta plait domain-containing protein</fullName>
    </submittedName>
</protein>
<gene>
    <name evidence="1" type="ORF">ASIM_LOCUS6654</name>
</gene>